<dbReference type="GO" id="GO:0006355">
    <property type="term" value="P:regulation of DNA-templated transcription"/>
    <property type="evidence" value="ECO:0007669"/>
    <property type="project" value="InterPro"/>
</dbReference>
<evidence type="ECO:0000313" key="12">
    <source>
        <dbReference type="Proteomes" id="UP000592294"/>
    </source>
</evidence>
<gene>
    <name evidence="11" type="ORF">HW932_04925</name>
</gene>
<dbReference type="PROSITE" id="PS50110">
    <property type="entry name" value="RESPONSE_REGULATORY"/>
    <property type="match status" value="1"/>
</dbReference>
<dbReference type="PANTHER" id="PTHR48111">
    <property type="entry name" value="REGULATOR OF RPOS"/>
    <property type="match status" value="1"/>
</dbReference>
<dbReference type="InterPro" id="IPR036388">
    <property type="entry name" value="WH-like_DNA-bd_sf"/>
</dbReference>
<proteinExistence type="predicted"/>
<keyword evidence="3" id="KW-0805">Transcription regulation</keyword>
<dbReference type="EMBL" id="JABZEO010000003">
    <property type="protein sequence ID" value="NVZ08600.1"/>
    <property type="molecule type" value="Genomic_DNA"/>
</dbReference>
<evidence type="ECO:0000259" key="10">
    <source>
        <dbReference type="PROSITE" id="PS51755"/>
    </source>
</evidence>
<dbReference type="Pfam" id="PF00072">
    <property type="entry name" value="Response_reg"/>
    <property type="match status" value="1"/>
</dbReference>
<comment type="caution">
    <text evidence="11">The sequence shown here is derived from an EMBL/GenBank/DDBJ whole genome shotgun (WGS) entry which is preliminary data.</text>
</comment>
<feature type="modified residue" description="4-aspartylphosphate" evidence="6">
    <location>
        <position position="66"/>
    </location>
</feature>
<dbReference type="CDD" id="cd00383">
    <property type="entry name" value="trans_reg_C"/>
    <property type="match status" value="1"/>
</dbReference>
<evidence type="ECO:0000256" key="1">
    <source>
        <dbReference type="ARBA" id="ARBA00022553"/>
    </source>
</evidence>
<dbReference type="GO" id="GO:0000976">
    <property type="term" value="F:transcription cis-regulatory region binding"/>
    <property type="evidence" value="ECO:0007669"/>
    <property type="project" value="TreeGrafter"/>
</dbReference>
<feature type="region of interest" description="Disordered" evidence="8">
    <location>
        <begin position="138"/>
        <end position="159"/>
    </location>
</feature>
<keyword evidence="12" id="KW-1185">Reference proteome</keyword>
<dbReference type="GO" id="GO:0000156">
    <property type="term" value="F:phosphorelay response regulator activity"/>
    <property type="evidence" value="ECO:0007669"/>
    <property type="project" value="TreeGrafter"/>
</dbReference>
<dbReference type="Proteomes" id="UP000592294">
    <property type="component" value="Unassembled WGS sequence"/>
</dbReference>
<evidence type="ECO:0000256" key="3">
    <source>
        <dbReference type="ARBA" id="ARBA00023015"/>
    </source>
</evidence>
<feature type="DNA-binding region" description="OmpR/PhoB-type" evidence="7">
    <location>
        <begin position="154"/>
        <end position="254"/>
    </location>
</feature>
<feature type="domain" description="OmpR/PhoB-type" evidence="10">
    <location>
        <begin position="154"/>
        <end position="254"/>
    </location>
</feature>
<dbReference type="InterPro" id="IPR001789">
    <property type="entry name" value="Sig_transdc_resp-reg_receiver"/>
</dbReference>
<evidence type="ECO:0000259" key="9">
    <source>
        <dbReference type="PROSITE" id="PS50110"/>
    </source>
</evidence>
<evidence type="ECO:0000256" key="7">
    <source>
        <dbReference type="PROSITE-ProRule" id="PRU01091"/>
    </source>
</evidence>
<dbReference type="SMART" id="SM00448">
    <property type="entry name" value="REC"/>
    <property type="match status" value="1"/>
</dbReference>
<dbReference type="PROSITE" id="PS51755">
    <property type="entry name" value="OMPR_PHOB"/>
    <property type="match status" value="1"/>
</dbReference>
<evidence type="ECO:0000256" key="4">
    <source>
        <dbReference type="ARBA" id="ARBA00023125"/>
    </source>
</evidence>
<reference evidence="11 12" key="1">
    <citation type="submission" date="2020-06" db="EMBL/GenBank/DDBJ databases">
        <title>Whole-genome sequence of Allochromatium humboldtianum DSM 21881, type strain.</title>
        <authorList>
            <person name="Kyndt J.A."/>
            <person name="Meyer T.E."/>
        </authorList>
    </citation>
    <scope>NUCLEOTIDE SEQUENCE [LARGE SCALE GENOMIC DNA]</scope>
    <source>
        <strain evidence="11 12">DSM 21881</strain>
    </source>
</reference>
<evidence type="ECO:0000256" key="2">
    <source>
        <dbReference type="ARBA" id="ARBA00023012"/>
    </source>
</evidence>
<sequence length="258" mass="28668">MSHPDDVQAAMEHTLFPIAIVEDERILRDELAFQLTHLGFAVETFETAAQLYRRLAVCRYAVVVLDIGLADEDGLSICRYLRRHDKQLGLVFITARATRDDRLTGLKAGGDAYLTKPVDIDELALLLRRLAERAGDALGGGPATRLDPSGTPGSRRLESDGWRLESGGDVLRAPDGQRIRLSLNEARVLQVLLHRPGEVAAARELAKSLGLLPDEYDKHRIEVIISRLRDKVLRETGLALPLYTRRGLGYRFDPADSL</sequence>
<name>A0A850RCA5_9GAMM</name>
<dbReference type="PANTHER" id="PTHR48111:SF1">
    <property type="entry name" value="TWO-COMPONENT RESPONSE REGULATOR ORR33"/>
    <property type="match status" value="1"/>
</dbReference>
<protein>
    <submittedName>
        <fullName evidence="11">Response regulator transcription factor</fullName>
    </submittedName>
</protein>
<evidence type="ECO:0000256" key="5">
    <source>
        <dbReference type="ARBA" id="ARBA00023163"/>
    </source>
</evidence>
<dbReference type="SUPFAM" id="SSF52172">
    <property type="entry name" value="CheY-like"/>
    <property type="match status" value="1"/>
</dbReference>
<dbReference type="CDD" id="cd17574">
    <property type="entry name" value="REC_OmpR"/>
    <property type="match status" value="1"/>
</dbReference>
<evidence type="ECO:0000313" key="11">
    <source>
        <dbReference type="EMBL" id="NVZ08600.1"/>
    </source>
</evidence>
<dbReference type="GO" id="GO:0032993">
    <property type="term" value="C:protein-DNA complex"/>
    <property type="evidence" value="ECO:0007669"/>
    <property type="project" value="TreeGrafter"/>
</dbReference>
<keyword evidence="4 7" id="KW-0238">DNA-binding</keyword>
<dbReference type="AlphaFoldDB" id="A0A850RCA5"/>
<dbReference type="InterPro" id="IPR039420">
    <property type="entry name" value="WalR-like"/>
</dbReference>
<evidence type="ECO:0000256" key="8">
    <source>
        <dbReference type="SAM" id="MobiDB-lite"/>
    </source>
</evidence>
<dbReference type="Gene3D" id="1.10.10.10">
    <property type="entry name" value="Winged helix-like DNA-binding domain superfamily/Winged helix DNA-binding domain"/>
    <property type="match status" value="1"/>
</dbReference>
<dbReference type="SUPFAM" id="SSF46894">
    <property type="entry name" value="C-terminal effector domain of the bipartite response regulators"/>
    <property type="match status" value="1"/>
</dbReference>
<feature type="domain" description="Response regulatory" evidence="9">
    <location>
        <begin position="17"/>
        <end position="131"/>
    </location>
</feature>
<keyword evidence="1 6" id="KW-0597">Phosphoprotein</keyword>
<dbReference type="Gene3D" id="3.40.50.2300">
    <property type="match status" value="1"/>
</dbReference>
<dbReference type="InterPro" id="IPR001867">
    <property type="entry name" value="OmpR/PhoB-type_DNA-bd"/>
</dbReference>
<dbReference type="InterPro" id="IPR011006">
    <property type="entry name" value="CheY-like_superfamily"/>
</dbReference>
<dbReference type="Pfam" id="PF00486">
    <property type="entry name" value="Trans_reg_C"/>
    <property type="match status" value="1"/>
</dbReference>
<accession>A0A850RCA5</accession>
<evidence type="ECO:0000256" key="6">
    <source>
        <dbReference type="PROSITE-ProRule" id="PRU00169"/>
    </source>
</evidence>
<dbReference type="InterPro" id="IPR016032">
    <property type="entry name" value="Sig_transdc_resp-reg_C-effctor"/>
</dbReference>
<dbReference type="SMART" id="SM00862">
    <property type="entry name" value="Trans_reg_C"/>
    <property type="match status" value="1"/>
</dbReference>
<dbReference type="GO" id="GO:0005829">
    <property type="term" value="C:cytosol"/>
    <property type="evidence" value="ECO:0007669"/>
    <property type="project" value="TreeGrafter"/>
</dbReference>
<keyword evidence="2" id="KW-0902">Two-component regulatory system</keyword>
<keyword evidence="5" id="KW-0804">Transcription</keyword>
<organism evidence="11 12">
    <name type="scientific">Allochromatium humboldtianum</name>
    <dbReference type="NCBI Taxonomy" id="504901"/>
    <lineage>
        <taxon>Bacteria</taxon>
        <taxon>Pseudomonadati</taxon>
        <taxon>Pseudomonadota</taxon>
        <taxon>Gammaproteobacteria</taxon>
        <taxon>Chromatiales</taxon>
        <taxon>Chromatiaceae</taxon>
        <taxon>Allochromatium</taxon>
    </lineage>
</organism>